<proteinExistence type="predicted"/>
<keyword evidence="2" id="KW-1185">Reference proteome</keyword>
<evidence type="ECO:0000313" key="2">
    <source>
        <dbReference type="Proteomes" id="UP001320706"/>
    </source>
</evidence>
<organism evidence="1 2">
    <name type="scientific">Zalaria obscura</name>
    <dbReference type="NCBI Taxonomy" id="2024903"/>
    <lineage>
        <taxon>Eukaryota</taxon>
        <taxon>Fungi</taxon>
        <taxon>Dikarya</taxon>
        <taxon>Ascomycota</taxon>
        <taxon>Pezizomycotina</taxon>
        <taxon>Dothideomycetes</taxon>
        <taxon>Dothideomycetidae</taxon>
        <taxon>Dothideales</taxon>
        <taxon>Zalariaceae</taxon>
        <taxon>Zalaria</taxon>
    </lineage>
</organism>
<gene>
    <name evidence="1" type="ORF">M8818_006210</name>
</gene>
<sequence length="415" mass="45503">MPALHSVYAPRSGEVARRCAYDSTPTTSLHWDEDAESVFGIRGSASAGRGPGHWVRPHVSDASIWGCDVDGRVQMQVLPSMSAQKEIPTTGSRSQLAQSISEFLKDHPDLHLGGEGDFHAERQHHEQVFSIHNVPKDKVNSIGDVEFTALRGPHGTIPVRVLYPKSGEDKKKNGQAAGLIYFHGGGYTVGSVDEFENGLRLLAEESGAQVYGIDYRLAPEHRFPTQLDEYNALIDWLQGDGGKARGVHPDRVLGGGDSAGGNMTAAITLRRMDEKKKPLAAQILLYPEARIPFDTPAAEENNSGYYLECNGIFSFADHYLPRGTPPSHRYISPGIQSIDKLKGLPPAGVYTSGFDPLGDVGVEYASKLRKAGNEVEWRHYDNMTHGWLQMTAWSEIAARAVKDVAKDVRKWGYAT</sequence>
<protein>
    <submittedName>
        <fullName evidence="1">Uncharacterized protein</fullName>
    </submittedName>
</protein>
<evidence type="ECO:0000313" key="1">
    <source>
        <dbReference type="EMBL" id="KAK8200892.1"/>
    </source>
</evidence>
<name>A0ACC3SBK8_9PEZI</name>
<reference evidence="1" key="1">
    <citation type="submission" date="2024-02" db="EMBL/GenBank/DDBJ databases">
        <title>Metagenome Assembled Genome of Zalaria obscura JY119.</title>
        <authorList>
            <person name="Vighnesh L."/>
            <person name="Jagadeeshwari U."/>
            <person name="Venkata Ramana C."/>
            <person name="Sasikala C."/>
        </authorList>
    </citation>
    <scope>NUCLEOTIDE SEQUENCE</scope>
    <source>
        <strain evidence="1">JY119</strain>
    </source>
</reference>
<comment type="caution">
    <text evidence="1">The sequence shown here is derived from an EMBL/GenBank/DDBJ whole genome shotgun (WGS) entry which is preliminary data.</text>
</comment>
<dbReference type="Proteomes" id="UP001320706">
    <property type="component" value="Unassembled WGS sequence"/>
</dbReference>
<accession>A0ACC3SBK8</accession>
<dbReference type="EMBL" id="JAMKPW020000038">
    <property type="protein sequence ID" value="KAK8200892.1"/>
    <property type="molecule type" value="Genomic_DNA"/>
</dbReference>